<keyword evidence="2" id="KW-1185">Reference proteome</keyword>
<evidence type="ECO:0000313" key="2">
    <source>
        <dbReference type="Proteomes" id="UP000224829"/>
    </source>
</evidence>
<evidence type="ECO:0000313" key="1">
    <source>
        <dbReference type="EMBL" id="ARV77409.1"/>
    </source>
</evidence>
<accession>A0A1Y0T0U3</accession>
<protein>
    <submittedName>
        <fullName evidence="1">Uncharacterized protein</fullName>
    </submittedName>
</protein>
<name>A0A1Y0T0U3_9CAUD</name>
<sequence>MYTSNVDIWIGLLLVANSPNRVVKKTVLALMTNAHPYTKRGILTRILNARMMGKEIVNAANGLDDADEEIRSFVHDGYDGFAQIVYGGKPEFFPFRVSVSSIEDETWAYANENIIRLTIADIVMRKLEVPKLTARVFLFSEGGWSGKHEDVTVIDEQFGKKPKID</sequence>
<gene>
    <name evidence="1" type="ORF">NOXIFER_244</name>
</gene>
<organism evidence="1 2">
    <name type="scientific">Pseudomonas phage Noxifer</name>
    <dbReference type="NCBI Taxonomy" id="2006684"/>
    <lineage>
        <taxon>Viruses</taxon>
        <taxon>Duplodnaviria</taxon>
        <taxon>Heunggongvirae</taxon>
        <taxon>Uroviricota</taxon>
        <taxon>Caudoviricetes</taxon>
        <taxon>Chimalliviridae</taxon>
        <taxon>Noxifervirus</taxon>
        <taxon>Noxifervirus noxifer</taxon>
    </lineage>
</organism>
<dbReference type="EMBL" id="MF063068">
    <property type="protein sequence ID" value="ARV77409.1"/>
    <property type="molecule type" value="Genomic_DNA"/>
</dbReference>
<reference evidence="1 2" key="1">
    <citation type="submission" date="2017-05" db="EMBL/GenBank/DDBJ databases">
        <authorList>
            <person name="Song R."/>
            <person name="Chenine A.L."/>
            <person name="Ruprecht R.M."/>
        </authorList>
    </citation>
    <scope>NUCLEOTIDE SEQUENCE [LARGE SCALE GENOMIC DNA]</scope>
</reference>
<proteinExistence type="predicted"/>
<dbReference type="Proteomes" id="UP000224829">
    <property type="component" value="Segment"/>
</dbReference>